<reference evidence="2 3" key="1">
    <citation type="submission" date="2019-04" db="EMBL/GenBank/DDBJ databases">
        <title>Comparative genomics and transcriptomics to analyze fruiting body development in filamentous ascomycetes.</title>
        <authorList>
            <consortium name="DOE Joint Genome Institute"/>
            <person name="Lutkenhaus R."/>
            <person name="Traeger S."/>
            <person name="Breuer J."/>
            <person name="Kuo A."/>
            <person name="Lipzen A."/>
            <person name="Pangilinan J."/>
            <person name="Dilworth D."/>
            <person name="Sandor L."/>
            <person name="Poggeler S."/>
            <person name="Barry K."/>
            <person name="Grigoriev I.V."/>
            <person name="Nowrousian M."/>
        </authorList>
    </citation>
    <scope>NUCLEOTIDE SEQUENCE [LARGE SCALE GENOMIC DNA]</scope>
    <source>
        <strain evidence="2 3">CBS 389.68</strain>
    </source>
</reference>
<proteinExistence type="predicted"/>
<evidence type="ECO:0000256" key="1">
    <source>
        <dbReference type="SAM" id="SignalP"/>
    </source>
</evidence>
<name>A0A4V3SIV5_9PEZI</name>
<accession>A0A4V3SIV5</accession>
<feature type="chain" id="PRO_5020477969" evidence="1">
    <location>
        <begin position="22"/>
        <end position="102"/>
    </location>
</feature>
<dbReference type="AlphaFoldDB" id="A0A4V3SIV5"/>
<gene>
    <name evidence="2" type="ORF">EX30DRAFT_340782</name>
</gene>
<evidence type="ECO:0000313" key="3">
    <source>
        <dbReference type="Proteomes" id="UP000298138"/>
    </source>
</evidence>
<evidence type="ECO:0000313" key="2">
    <source>
        <dbReference type="EMBL" id="TGZ81515.1"/>
    </source>
</evidence>
<dbReference type="Proteomes" id="UP000298138">
    <property type="component" value="Unassembled WGS sequence"/>
</dbReference>
<keyword evidence="1" id="KW-0732">Signal</keyword>
<keyword evidence="3" id="KW-1185">Reference proteome</keyword>
<dbReference type="EMBL" id="ML220119">
    <property type="protein sequence ID" value="TGZ81515.1"/>
    <property type="molecule type" value="Genomic_DNA"/>
</dbReference>
<dbReference type="InParanoid" id="A0A4V3SIV5"/>
<organism evidence="2 3">
    <name type="scientific">Ascodesmis nigricans</name>
    <dbReference type="NCBI Taxonomy" id="341454"/>
    <lineage>
        <taxon>Eukaryota</taxon>
        <taxon>Fungi</taxon>
        <taxon>Dikarya</taxon>
        <taxon>Ascomycota</taxon>
        <taxon>Pezizomycotina</taxon>
        <taxon>Pezizomycetes</taxon>
        <taxon>Pezizales</taxon>
        <taxon>Ascodesmidaceae</taxon>
        <taxon>Ascodesmis</taxon>
    </lineage>
</organism>
<sequence length="102" mass="10894">MQSSLLLQFLIAGALAVAVSAVPTPNFSVQNVNGQVHIVDSLDVEIPFPYPEGTREKKVSAAVHQKRDAVEAQVVENGDDLPVVIQGPNGVPRIKRVGKKAE</sequence>
<feature type="signal peptide" evidence="1">
    <location>
        <begin position="1"/>
        <end position="21"/>
    </location>
</feature>
<protein>
    <submittedName>
        <fullName evidence="2">Uncharacterized protein</fullName>
    </submittedName>
</protein>